<evidence type="ECO:0000313" key="1">
    <source>
        <dbReference type="EMBL" id="KRX75431.1"/>
    </source>
</evidence>
<reference evidence="1 2" key="1">
    <citation type="submission" date="2015-01" db="EMBL/GenBank/DDBJ databases">
        <title>Evolution of Trichinella species and genotypes.</title>
        <authorList>
            <person name="Korhonen P.K."/>
            <person name="Edoardo P."/>
            <person name="Giuseppe L.R."/>
            <person name="Gasser R.B."/>
        </authorList>
    </citation>
    <scope>NUCLEOTIDE SEQUENCE [LARGE SCALE GENOMIC DNA]</scope>
    <source>
        <strain evidence="1">ISS141</strain>
    </source>
</reference>
<protein>
    <submittedName>
        <fullName evidence="1">Uncharacterized protein</fullName>
    </submittedName>
</protein>
<comment type="caution">
    <text evidence="1">The sequence shown here is derived from an EMBL/GenBank/DDBJ whole genome shotgun (WGS) entry which is preliminary data.</text>
</comment>
<organism evidence="1 2">
    <name type="scientific">Trichinella pseudospiralis</name>
    <name type="common">Parasitic roundworm</name>
    <dbReference type="NCBI Taxonomy" id="6337"/>
    <lineage>
        <taxon>Eukaryota</taxon>
        <taxon>Metazoa</taxon>
        <taxon>Ecdysozoa</taxon>
        <taxon>Nematoda</taxon>
        <taxon>Enoplea</taxon>
        <taxon>Dorylaimia</taxon>
        <taxon>Trichinellida</taxon>
        <taxon>Trichinellidae</taxon>
        <taxon>Trichinella</taxon>
    </lineage>
</organism>
<accession>A0A0V0WIE4</accession>
<proteinExistence type="predicted"/>
<dbReference type="AlphaFoldDB" id="A0A0V0WIE4"/>
<dbReference type="Proteomes" id="UP000054815">
    <property type="component" value="Unassembled WGS sequence"/>
</dbReference>
<dbReference type="EMBL" id="JYDU01000994">
    <property type="protein sequence ID" value="KRX75431.1"/>
    <property type="molecule type" value="Genomic_DNA"/>
</dbReference>
<name>A0A0V0WIE4_TRIPS</name>
<gene>
    <name evidence="1" type="ORF">T4E_3531</name>
</gene>
<sequence length="54" mass="6286">MEDKDYNFESKDYPSINLKINEYYPPSVTVLVNTFPGKLQTLRILSPIETSDFN</sequence>
<evidence type="ECO:0000313" key="2">
    <source>
        <dbReference type="Proteomes" id="UP000054815"/>
    </source>
</evidence>